<sequence length="80" mass="9607">MYTMYKITNSLRDIDLNQYLKPRHCQTRLNHPNKYRQISTSHNYYKYSFFPQTIAQWNRRPSNAYIPQQPGCLQGCIAGY</sequence>
<evidence type="ECO:0000313" key="2">
    <source>
        <dbReference type="Proteomes" id="UP001209878"/>
    </source>
</evidence>
<dbReference type="AlphaFoldDB" id="A0AAD9NX75"/>
<keyword evidence="2" id="KW-1185">Reference proteome</keyword>
<evidence type="ECO:0000313" key="1">
    <source>
        <dbReference type="EMBL" id="KAK2184147.1"/>
    </source>
</evidence>
<protein>
    <submittedName>
        <fullName evidence="1">Uncharacterized protein</fullName>
    </submittedName>
</protein>
<gene>
    <name evidence="1" type="ORF">NP493_279g03011</name>
</gene>
<reference evidence="1" key="1">
    <citation type="journal article" date="2023" name="Mol. Biol. Evol.">
        <title>Third-Generation Sequencing Reveals the Adaptive Role of the Epigenome in Three Deep-Sea Polychaetes.</title>
        <authorList>
            <person name="Perez M."/>
            <person name="Aroh O."/>
            <person name="Sun Y."/>
            <person name="Lan Y."/>
            <person name="Juniper S.K."/>
            <person name="Young C.R."/>
            <person name="Angers B."/>
            <person name="Qian P.Y."/>
        </authorList>
    </citation>
    <scope>NUCLEOTIDE SEQUENCE</scope>
    <source>
        <strain evidence="1">R07B-5</strain>
    </source>
</reference>
<proteinExistence type="predicted"/>
<name>A0AAD9NX75_RIDPI</name>
<dbReference type="Proteomes" id="UP001209878">
    <property type="component" value="Unassembled WGS sequence"/>
</dbReference>
<accession>A0AAD9NX75</accession>
<organism evidence="1 2">
    <name type="scientific">Ridgeia piscesae</name>
    <name type="common">Tubeworm</name>
    <dbReference type="NCBI Taxonomy" id="27915"/>
    <lineage>
        <taxon>Eukaryota</taxon>
        <taxon>Metazoa</taxon>
        <taxon>Spiralia</taxon>
        <taxon>Lophotrochozoa</taxon>
        <taxon>Annelida</taxon>
        <taxon>Polychaeta</taxon>
        <taxon>Sedentaria</taxon>
        <taxon>Canalipalpata</taxon>
        <taxon>Sabellida</taxon>
        <taxon>Siboglinidae</taxon>
        <taxon>Ridgeia</taxon>
    </lineage>
</organism>
<dbReference type="EMBL" id="JAODUO010000280">
    <property type="protein sequence ID" value="KAK2184147.1"/>
    <property type="molecule type" value="Genomic_DNA"/>
</dbReference>
<comment type="caution">
    <text evidence="1">The sequence shown here is derived from an EMBL/GenBank/DDBJ whole genome shotgun (WGS) entry which is preliminary data.</text>
</comment>